<dbReference type="InterPro" id="IPR003036">
    <property type="entry name" value="Gag_P30"/>
</dbReference>
<organism evidence="12 13">
    <name type="scientific">Nyctereutes procyonoides</name>
    <name type="common">Raccoon dog</name>
    <name type="synonym">Canis procyonoides</name>
    <dbReference type="NCBI Taxonomy" id="34880"/>
    <lineage>
        <taxon>Eukaryota</taxon>
        <taxon>Metazoa</taxon>
        <taxon>Chordata</taxon>
        <taxon>Craniata</taxon>
        <taxon>Vertebrata</taxon>
        <taxon>Euteleostomi</taxon>
        <taxon>Mammalia</taxon>
        <taxon>Eutheria</taxon>
        <taxon>Laurasiatheria</taxon>
        <taxon>Carnivora</taxon>
        <taxon>Caniformia</taxon>
        <taxon>Canidae</taxon>
        <taxon>Nyctereutes</taxon>
    </lineage>
</organism>
<feature type="compositionally biased region" description="Pro residues" evidence="10">
    <location>
        <begin position="159"/>
        <end position="169"/>
    </location>
</feature>
<keyword evidence="4" id="KW-0548">Nucleotidyltransferase</keyword>
<dbReference type="InterPro" id="IPR036946">
    <property type="entry name" value="G_retro_matrix_sf"/>
</dbReference>
<keyword evidence="8" id="KW-1043">Host membrane</keyword>
<evidence type="ECO:0000256" key="6">
    <source>
        <dbReference type="ARBA" id="ARBA00022759"/>
    </source>
</evidence>
<name>A0A811Z0R8_NYCPR</name>
<gene>
    <name evidence="12" type="ORF">NYPRO_LOCUS14724</name>
</gene>
<dbReference type="InterPro" id="IPR008919">
    <property type="entry name" value="Retrov_capsid_N"/>
</dbReference>
<dbReference type="EMBL" id="CAJHUB010000754">
    <property type="protein sequence ID" value="CAD7681932.1"/>
    <property type="molecule type" value="Genomic_DNA"/>
</dbReference>
<dbReference type="InterPro" id="IPR036397">
    <property type="entry name" value="RNaseH_sf"/>
</dbReference>
<evidence type="ECO:0000256" key="10">
    <source>
        <dbReference type="SAM" id="MobiDB-lite"/>
    </source>
</evidence>
<evidence type="ECO:0000313" key="12">
    <source>
        <dbReference type="EMBL" id="CAD7681932.1"/>
    </source>
</evidence>
<dbReference type="SUPFAM" id="SSF47836">
    <property type="entry name" value="Retroviral matrix proteins"/>
    <property type="match status" value="1"/>
</dbReference>
<dbReference type="Gene3D" id="2.30.30.850">
    <property type="match status" value="1"/>
</dbReference>
<dbReference type="GO" id="GO:0003676">
    <property type="term" value="F:nucleic acid binding"/>
    <property type="evidence" value="ECO:0007669"/>
    <property type="project" value="InterPro"/>
</dbReference>
<dbReference type="PROSITE" id="PS50994">
    <property type="entry name" value="INTEGRASE"/>
    <property type="match status" value="1"/>
</dbReference>
<dbReference type="InterPro" id="IPR012337">
    <property type="entry name" value="RNaseH-like_sf"/>
</dbReference>
<dbReference type="GO" id="GO:0004519">
    <property type="term" value="F:endonuclease activity"/>
    <property type="evidence" value="ECO:0007669"/>
    <property type="project" value="UniProtKB-KW"/>
</dbReference>
<dbReference type="Pfam" id="PF01140">
    <property type="entry name" value="Gag_MA"/>
    <property type="match status" value="1"/>
</dbReference>
<dbReference type="Pfam" id="PF18697">
    <property type="entry name" value="MLVIN_C"/>
    <property type="match status" value="1"/>
</dbReference>
<dbReference type="InterPro" id="IPR000840">
    <property type="entry name" value="G_retro_matrix"/>
</dbReference>
<evidence type="ECO:0000256" key="2">
    <source>
        <dbReference type="ARBA" id="ARBA00022511"/>
    </source>
</evidence>
<keyword evidence="7" id="KW-0378">Hydrolase</keyword>
<feature type="compositionally biased region" description="Pro residues" evidence="10">
    <location>
        <begin position="108"/>
        <end position="125"/>
    </location>
</feature>
<accession>A0A811Z0R8</accession>
<evidence type="ECO:0000256" key="1">
    <source>
        <dbReference type="ARBA" id="ARBA00004165"/>
    </source>
</evidence>
<dbReference type="InterPro" id="IPR040643">
    <property type="entry name" value="MLVIN_C"/>
</dbReference>
<dbReference type="InterPro" id="IPR050462">
    <property type="entry name" value="Retroviral_Gag-Pol_poly"/>
</dbReference>
<sequence>MGQTVTTPLSLTLDHWKEVAGRAHNLSVEVRRRRWVTFCSSEWPAFNVGWPRNGTFNIDIILQVKALVFQPGPNGHLDQVPYIIVWEDLAKNPPPRIKCFIPSQGGPGPRPSLPPCHTPPIPRPSSPSTLCPLKFPESKPKEPPVLPGDQDSLLLLDSSPPPYAQPPTPRSEAPTSPSAPSAPSPDSTGAEGQPLASPPLVSRLRFRREHGGESEDVWTSQAFPLRSVGGQMQYWPFSASDLYNWKTHNPSFSQDPQALTGLIESILLTHQPTWDDRQQLLQTLLTTEERQRVYLEARKNVPGADGRPTRLPKEIEDVFSLVRPTWDYDTVAGRERLRLYRQVLLAGLKGAGRRPTNLAKVRAIVQGKDETPAGFLQRLIEGYTGHRSTGLRAELLGINWKLHCAYRPQSSGQVERMNRTIKETLTKLTLETGTRDWVQLLPMVLFRVRNTPARHGLTPYEILYGGPPPLTDLLDSAIDPLANTPGLQDRLKALQIIQHQIWKPLAAVYRPGDTTGPHPFQIGDSVYVRRHQSRTLKPRWKGPYTVLLTTPTALKVDGIAAWVHASHVQRAPSTSTADASQDRPDEPLQWKLHRTQNPLKIRLSKIVQ</sequence>
<feature type="region of interest" description="Disordered" evidence="10">
    <location>
        <begin position="570"/>
        <end position="589"/>
    </location>
</feature>
<dbReference type="SUPFAM" id="SSF47943">
    <property type="entry name" value="Retrovirus capsid protein, N-terminal core domain"/>
    <property type="match status" value="1"/>
</dbReference>
<feature type="compositionally biased region" description="Low complexity" evidence="10">
    <location>
        <begin position="147"/>
        <end position="158"/>
    </location>
</feature>
<evidence type="ECO:0000256" key="3">
    <source>
        <dbReference type="ARBA" id="ARBA00022679"/>
    </source>
</evidence>
<reference evidence="12" key="1">
    <citation type="submission" date="2020-12" db="EMBL/GenBank/DDBJ databases">
        <authorList>
            <consortium name="Molecular Ecology Group"/>
        </authorList>
    </citation>
    <scope>NUCLEOTIDE SEQUENCE</scope>
    <source>
        <strain evidence="12">TBG_1078</strain>
    </source>
</reference>
<keyword evidence="9" id="KW-0472">Membrane</keyword>
<keyword evidence="6" id="KW-0255">Endonuclease</keyword>
<keyword evidence="13" id="KW-1185">Reference proteome</keyword>
<dbReference type="GO" id="GO:0015074">
    <property type="term" value="P:DNA integration"/>
    <property type="evidence" value="ECO:0007669"/>
    <property type="project" value="InterPro"/>
</dbReference>
<feature type="domain" description="Integrase catalytic" evidence="11">
    <location>
        <begin position="304"/>
        <end position="467"/>
    </location>
</feature>
<evidence type="ECO:0000256" key="8">
    <source>
        <dbReference type="ARBA" id="ARBA00022870"/>
    </source>
</evidence>
<dbReference type="InterPro" id="IPR001584">
    <property type="entry name" value="Integrase_cat-core"/>
</dbReference>
<dbReference type="SUPFAM" id="SSF53098">
    <property type="entry name" value="Ribonuclease H-like"/>
    <property type="match status" value="1"/>
</dbReference>
<keyword evidence="5" id="KW-0540">Nuclease</keyword>
<keyword evidence="3" id="KW-0808">Transferase</keyword>
<evidence type="ECO:0000256" key="5">
    <source>
        <dbReference type="ARBA" id="ARBA00022722"/>
    </source>
</evidence>
<dbReference type="Gene3D" id="3.30.420.10">
    <property type="entry name" value="Ribonuclease H-like superfamily/Ribonuclease H"/>
    <property type="match status" value="1"/>
</dbReference>
<proteinExistence type="predicted"/>
<feature type="region of interest" description="Disordered" evidence="10">
    <location>
        <begin position="97"/>
        <end position="199"/>
    </location>
</feature>
<dbReference type="GO" id="GO:0016787">
    <property type="term" value="F:hydrolase activity"/>
    <property type="evidence" value="ECO:0007669"/>
    <property type="project" value="UniProtKB-KW"/>
</dbReference>
<dbReference type="InterPro" id="IPR010999">
    <property type="entry name" value="Retrovr_matrix"/>
</dbReference>
<dbReference type="PANTHER" id="PTHR33166">
    <property type="entry name" value="GAG_P30 DOMAIN-CONTAINING PROTEIN"/>
    <property type="match status" value="1"/>
</dbReference>
<evidence type="ECO:0000256" key="4">
    <source>
        <dbReference type="ARBA" id="ARBA00022695"/>
    </source>
</evidence>
<evidence type="ECO:0000256" key="9">
    <source>
        <dbReference type="ARBA" id="ARBA00023136"/>
    </source>
</evidence>
<feature type="compositionally biased region" description="Low complexity" evidence="10">
    <location>
        <begin position="170"/>
        <end position="188"/>
    </location>
</feature>
<comment type="subcellular location">
    <subcellularLocation>
        <location evidence="1">Host cell membrane</location>
    </subcellularLocation>
</comment>
<dbReference type="GO" id="GO:0019068">
    <property type="term" value="P:virion assembly"/>
    <property type="evidence" value="ECO:0007669"/>
    <property type="project" value="InterPro"/>
</dbReference>
<dbReference type="AlphaFoldDB" id="A0A811Z0R8"/>
<dbReference type="Pfam" id="PF02093">
    <property type="entry name" value="Gag_p30"/>
    <property type="match status" value="1"/>
</dbReference>
<dbReference type="GO" id="GO:0016779">
    <property type="term" value="F:nucleotidyltransferase activity"/>
    <property type="evidence" value="ECO:0007669"/>
    <property type="project" value="UniProtKB-KW"/>
</dbReference>
<dbReference type="Gene3D" id="1.10.375.10">
    <property type="entry name" value="Human Immunodeficiency Virus Type 1 Capsid Protein"/>
    <property type="match status" value="1"/>
</dbReference>
<evidence type="ECO:0000259" key="11">
    <source>
        <dbReference type="PROSITE" id="PS50994"/>
    </source>
</evidence>
<evidence type="ECO:0000256" key="7">
    <source>
        <dbReference type="ARBA" id="ARBA00022801"/>
    </source>
</evidence>
<comment type="caution">
    <text evidence="12">The sequence shown here is derived from an EMBL/GenBank/DDBJ whole genome shotgun (WGS) entry which is preliminary data.</text>
</comment>
<dbReference type="Gene3D" id="1.10.150.180">
    <property type="entry name" value="Gamma-retroviral matrix domain"/>
    <property type="match status" value="1"/>
</dbReference>
<dbReference type="Proteomes" id="UP000645828">
    <property type="component" value="Unassembled WGS sequence"/>
</dbReference>
<protein>
    <submittedName>
        <fullName evidence="12">(raccoon dog) hypothetical protein</fullName>
    </submittedName>
</protein>
<keyword evidence="2" id="KW-1032">Host cell membrane</keyword>
<evidence type="ECO:0000313" key="13">
    <source>
        <dbReference type="Proteomes" id="UP000645828"/>
    </source>
</evidence>